<evidence type="ECO:0000313" key="1">
    <source>
        <dbReference type="EMBL" id="QPK82533.1"/>
    </source>
</evidence>
<accession>A0A7T0KMH8</accession>
<organism evidence="1 2">
    <name type="scientific">Corynebacterium qintianiae</name>
    <dbReference type="NCBI Taxonomy" id="2709392"/>
    <lineage>
        <taxon>Bacteria</taxon>
        <taxon>Bacillati</taxon>
        <taxon>Actinomycetota</taxon>
        <taxon>Actinomycetes</taxon>
        <taxon>Mycobacteriales</taxon>
        <taxon>Corynebacteriaceae</taxon>
        <taxon>Corynebacterium</taxon>
    </lineage>
</organism>
<proteinExistence type="predicted"/>
<protein>
    <submittedName>
        <fullName evidence="1">Calcium-binding protein</fullName>
    </submittedName>
</protein>
<dbReference type="Proteomes" id="UP000594586">
    <property type="component" value="Chromosome"/>
</dbReference>
<dbReference type="RefSeq" id="WP_165005146.1">
    <property type="nucleotide sequence ID" value="NZ_CP064955.1"/>
</dbReference>
<gene>
    <name evidence="1" type="ORF">G7Y29_06475</name>
</gene>
<dbReference type="Gene3D" id="2.60.120.560">
    <property type="entry name" value="Exo-inulinase, domain 1"/>
    <property type="match status" value="1"/>
</dbReference>
<sequence>MVYNGYGKVTGNAHEVVLEPNAASHLDATHAALVRTTEVFGNVVEFELTVHTEAQVRSGAPNPWEVGWVLWNYENDERFYAVALKPNGWEISKQDPAYPGNQRFLLSGENYTFPLNQDHLVRVRHSGHTMSVWADGNFLGEFTDQERPYEGGSIAMYTEDARVRFSNFEVVR</sequence>
<reference evidence="1 2" key="1">
    <citation type="submission" date="2020-11" db="EMBL/GenBank/DDBJ databases">
        <title>Corynebacterium sp. MC1420.</title>
        <authorList>
            <person name="Zhou J."/>
        </authorList>
    </citation>
    <scope>NUCLEOTIDE SEQUENCE [LARGE SCALE GENOMIC DNA]</scope>
    <source>
        <strain evidence="1 2">MC1420</strain>
    </source>
</reference>
<name>A0A7T0KMH8_9CORY</name>
<dbReference type="KEGG" id="cqn:G7Y29_06475"/>
<dbReference type="EMBL" id="CP064955">
    <property type="protein sequence ID" value="QPK82533.1"/>
    <property type="molecule type" value="Genomic_DNA"/>
</dbReference>
<dbReference type="AlphaFoldDB" id="A0A7T0KMH8"/>
<keyword evidence="2" id="KW-1185">Reference proteome</keyword>
<evidence type="ECO:0000313" key="2">
    <source>
        <dbReference type="Proteomes" id="UP000594586"/>
    </source>
</evidence>